<dbReference type="InterPro" id="IPR051682">
    <property type="entry name" value="Mito_Persulfide_Diox"/>
</dbReference>
<dbReference type="GO" id="GO:0070813">
    <property type="term" value="P:hydrogen sulfide metabolic process"/>
    <property type="evidence" value="ECO:0007669"/>
    <property type="project" value="TreeGrafter"/>
</dbReference>
<evidence type="ECO:0000256" key="1">
    <source>
        <dbReference type="ARBA" id="ARBA00022723"/>
    </source>
</evidence>
<dbReference type="SUPFAM" id="SSF56281">
    <property type="entry name" value="Metallo-hydrolase/oxidoreductase"/>
    <property type="match status" value="1"/>
</dbReference>
<dbReference type="InterPro" id="IPR036866">
    <property type="entry name" value="RibonucZ/Hydroxyglut_hydro"/>
</dbReference>
<accession>A0A3M8R4T9</accession>
<keyword evidence="1" id="KW-0479">Metal-binding</keyword>
<protein>
    <submittedName>
        <fullName evidence="4">MBL fold metallo-hydrolase</fullName>
    </submittedName>
</protein>
<name>A0A3M8R4T9_9PROT</name>
<dbReference type="PANTHER" id="PTHR43084:SF1">
    <property type="entry name" value="PERSULFIDE DIOXYGENASE ETHE1, MITOCHONDRIAL"/>
    <property type="match status" value="1"/>
</dbReference>
<organism evidence="4">
    <name type="scientific">Acidithiobacillus sulfuriphilus</name>
    <dbReference type="NCBI Taxonomy" id="1867749"/>
    <lineage>
        <taxon>Bacteria</taxon>
        <taxon>Pseudomonadati</taxon>
        <taxon>Pseudomonadota</taxon>
        <taxon>Acidithiobacillia</taxon>
        <taxon>Acidithiobacillales</taxon>
        <taxon>Acidithiobacillaceae</taxon>
        <taxon>Acidithiobacillus</taxon>
    </lineage>
</organism>
<dbReference type="OrthoDB" id="5297984at2"/>
<feature type="domain" description="Metallo-beta-lactamase" evidence="3">
    <location>
        <begin position="12"/>
        <end position="171"/>
    </location>
</feature>
<dbReference type="InterPro" id="IPR044528">
    <property type="entry name" value="POD-like_MBL-fold"/>
</dbReference>
<feature type="region of interest" description="Disordered" evidence="2">
    <location>
        <begin position="212"/>
        <end position="240"/>
    </location>
</feature>
<dbReference type="EMBL" id="RIZI01000163">
    <property type="protein sequence ID" value="RNF62234.1"/>
    <property type="molecule type" value="Genomic_DNA"/>
</dbReference>
<keyword evidence="4" id="KW-0378">Hydrolase</keyword>
<dbReference type="PANTHER" id="PTHR43084">
    <property type="entry name" value="PERSULFIDE DIOXYGENASE ETHE1"/>
    <property type="match status" value="1"/>
</dbReference>
<dbReference type="GO" id="GO:0050313">
    <property type="term" value="F:sulfur dioxygenase activity"/>
    <property type="evidence" value="ECO:0007669"/>
    <property type="project" value="InterPro"/>
</dbReference>
<dbReference type="GO" id="GO:0046872">
    <property type="term" value="F:metal ion binding"/>
    <property type="evidence" value="ECO:0007669"/>
    <property type="project" value="UniProtKB-KW"/>
</dbReference>
<comment type="caution">
    <text evidence="4">The sequence shown here is derived from an EMBL/GenBank/DDBJ whole genome shotgun (WGS) entry which is preliminary data.</text>
</comment>
<gene>
    <name evidence="4" type="ORF">EC580_07505</name>
</gene>
<sequence>MIFRQLCTPRSGLLTYLLGDPVTREAVVLDPLPTQVETLLSFMAERGLALRYILETHMHEGHQEAALALKQHSEARIVAHESAKSAHLDMCLRDGDLLYFGEETLRVIHTPGHTPCAVTYWWEDRLFTGETLLATGAGRCHPRAGDPQKLYHSIASRLLTFPGETLVYPGRESKGRRLVSIEELRRHNNWFNNRRGGQVFLRAYQRLLPDKAVKEESNNTGVQEDDVHHYMPGRDVSASS</sequence>
<dbReference type="AlphaFoldDB" id="A0A3M8R4T9"/>
<reference evidence="4" key="1">
    <citation type="submission" date="2018-10" db="EMBL/GenBank/DDBJ databases">
        <title>Acidithiobacillus sulfuriphilus sp. nov.: an extremely acidophilic sulfur-oxidizing chemolithotroph isolated from a neutral pH environment.</title>
        <authorList>
            <person name="Falagan C."/>
            <person name="Moya-Beltran A."/>
            <person name="Quatrini R."/>
            <person name="Johnson D.B."/>
        </authorList>
    </citation>
    <scope>NUCLEOTIDE SEQUENCE [LARGE SCALE GENOMIC DNA]</scope>
    <source>
        <strain evidence="4">CJ-2</strain>
    </source>
</reference>
<dbReference type="GO" id="GO:0006749">
    <property type="term" value="P:glutathione metabolic process"/>
    <property type="evidence" value="ECO:0007669"/>
    <property type="project" value="InterPro"/>
</dbReference>
<dbReference type="Pfam" id="PF00753">
    <property type="entry name" value="Lactamase_B"/>
    <property type="match status" value="1"/>
</dbReference>
<dbReference type="Gene3D" id="3.60.15.10">
    <property type="entry name" value="Ribonuclease Z/Hydroxyacylglutathione hydrolase-like"/>
    <property type="match status" value="1"/>
</dbReference>
<evidence type="ECO:0000256" key="2">
    <source>
        <dbReference type="SAM" id="MobiDB-lite"/>
    </source>
</evidence>
<dbReference type="SMART" id="SM00849">
    <property type="entry name" value="Lactamase_B"/>
    <property type="match status" value="1"/>
</dbReference>
<evidence type="ECO:0000313" key="4">
    <source>
        <dbReference type="EMBL" id="RNF62234.1"/>
    </source>
</evidence>
<dbReference type="InterPro" id="IPR001279">
    <property type="entry name" value="Metallo-B-lactamas"/>
</dbReference>
<dbReference type="RefSeq" id="WP_123103707.1">
    <property type="nucleotide sequence ID" value="NZ_CP127527.1"/>
</dbReference>
<evidence type="ECO:0000259" key="3">
    <source>
        <dbReference type="SMART" id="SM00849"/>
    </source>
</evidence>
<dbReference type="CDD" id="cd07724">
    <property type="entry name" value="POD-like_MBL-fold"/>
    <property type="match status" value="1"/>
</dbReference>
<proteinExistence type="predicted"/>
<dbReference type="GO" id="GO:0016787">
    <property type="term" value="F:hydrolase activity"/>
    <property type="evidence" value="ECO:0007669"/>
    <property type="project" value="UniProtKB-KW"/>
</dbReference>